<dbReference type="Pfam" id="PF17921">
    <property type="entry name" value="Integrase_H2C2"/>
    <property type="match status" value="1"/>
</dbReference>
<dbReference type="PANTHER" id="PTHR47331">
    <property type="entry name" value="PHD-TYPE DOMAIN-CONTAINING PROTEIN"/>
    <property type="match status" value="1"/>
</dbReference>
<dbReference type="InterPro" id="IPR036397">
    <property type="entry name" value="RNaseH_sf"/>
</dbReference>
<dbReference type="PANTHER" id="PTHR47331:SF1">
    <property type="entry name" value="GAG-LIKE PROTEIN"/>
    <property type="match status" value="1"/>
</dbReference>
<dbReference type="RefSeq" id="XP_062713592.1">
    <property type="nucleotide sequence ID" value="XM_062857608.1"/>
</dbReference>
<protein>
    <recommendedName>
        <fullName evidence="2">Integrase catalytic domain-containing protein</fullName>
    </recommendedName>
</protein>
<feature type="compositionally biased region" description="Low complexity" evidence="1">
    <location>
        <begin position="416"/>
        <end position="433"/>
    </location>
</feature>
<dbReference type="InterPro" id="IPR001584">
    <property type="entry name" value="Integrase_cat-core"/>
</dbReference>
<evidence type="ECO:0000256" key="1">
    <source>
        <dbReference type="SAM" id="MobiDB-lite"/>
    </source>
</evidence>
<dbReference type="PROSITE" id="PS50994">
    <property type="entry name" value="INTEGRASE"/>
    <property type="match status" value="1"/>
</dbReference>
<name>A0ABM1XZR7_AEDAL</name>
<reference evidence="4" key="1">
    <citation type="journal article" date="2015" name="Proc. Natl. Acad. Sci. U.S.A.">
        <title>Genome sequence of the Asian Tiger mosquito, Aedes albopictus, reveals insights into its biology, genetics, and evolution.</title>
        <authorList>
            <person name="Chen X.G."/>
            <person name="Jiang X."/>
            <person name="Gu J."/>
            <person name="Xu M."/>
            <person name="Wu Y."/>
            <person name="Deng Y."/>
            <person name="Zhang C."/>
            <person name="Bonizzoni M."/>
            <person name="Dermauw W."/>
            <person name="Vontas J."/>
            <person name="Armbruster P."/>
            <person name="Huang X."/>
            <person name="Yang Y."/>
            <person name="Zhang H."/>
            <person name="He W."/>
            <person name="Peng H."/>
            <person name="Liu Y."/>
            <person name="Wu K."/>
            <person name="Chen J."/>
            <person name="Lirakis M."/>
            <person name="Topalis P."/>
            <person name="Van Leeuwen T."/>
            <person name="Hall A.B."/>
            <person name="Jiang X."/>
            <person name="Thorpe C."/>
            <person name="Mueller R.L."/>
            <person name="Sun C."/>
            <person name="Waterhouse R.M."/>
            <person name="Yan G."/>
            <person name="Tu Z.J."/>
            <person name="Fang X."/>
            <person name="James A.A."/>
        </authorList>
    </citation>
    <scope>NUCLEOTIDE SEQUENCE [LARGE SCALE GENOMIC DNA]</scope>
    <source>
        <strain evidence="4">Foshan</strain>
    </source>
</reference>
<dbReference type="InterPro" id="IPR041588">
    <property type="entry name" value="Integrase_H2C2"/>
</dbReference>
<dbReference type="Proteomes" id="UP000069940">
    <property type="component" value="Unassembled WGS sequence"/>
</dbReference>
<feature type="region of interest" description="Disordered" evidence="1">
    <location>
        <begin position="415"/>
        <end position="437"/>
    </location>
</feature>
<dbReference type="EnsemblMetazoa" id="AALFPA23_004356.R5282">
    <property type="protein sequence ID" value="AALFPA23_004356.P5282"/>
    <property type="gene ID" value="AALFPA23_004356"/>
</dbReference>
<proteinExistence type="predicted"/>
<accession>A0ABM1XZR7</accession>
<evidence type="ECO:0000313" key="4">
    <source>
        <dbReference type="Proteomes" id="UP000069940"/>
    </source>
</evidence>
<dbReference type="Pfam" id="PF18701">
    <property type="entry name" value="DUF5641"/>
    <property type="match status" value="1"/>
</dbReference>
<dbReference type="InterPro" id="IPR040676">
    <property type="entry name" value="DUF5641"/>
</dbReference>
<keyword evidence="4" id="KW-1185">Reference proteome</keyword>
<reference evidence="3" key="2">
    <citation type="submission" date="2025-05" db="UniProtKB">
        <authorList>
            <consortium name="EnsemblMetazoa"/>
        </authorList>
    </citation>
    <scope>IDENTIFICATION</scope>
    <source>
        <strain evidence="3">Foshan</strain>
    </source>
</reference>
<dbReference type="SUPFAM" id="SSF53098">
    <property type="entry name" value="Ribonuclease H-like"/>
    <property type="match status" value="1"/>
</dbReference>
<sequence>MRKYPIILDHRHPLTKLILQDYHHKYLHAGQQLLMSTVRERFWPLNIRRAARQVIHQCVPCFRSKPKIQDQLMADLPRERVTPAPVFLKVGVDYCGPFSMSYPGRKARPVKCFVVVFVCLVTKAVHLEVALDLTTQAFVAALRRFVSRRSKPQLIMCDNAKNFVGAKREVDELAKLFKSQQFQDAVVREACNESIEFRFIPARSPNFGGLWEAAVKSFKCHFKRTIGLRTITHDEFVTVLVQIEACLNSRPLTPLSSDPNDLDVLTPGHFLVQRPLASMAEPSYQDIPENRLSMWQRTQEFVRRIWEKWSTQYLSTLHSRTKWTRQRDNLVVGTMVLLREENLPPLKWQLGRVTDVRVDNDGNVRVATIRTKDVWPTASRTREEHHEEAEYPHEEEQFHERIIRSRARRRVNIDGAASKVPAAPAEATEASASRENMKSAVKKSTKDVGACIHAALKSCVSISIGGTSRCARGSSSMCTDEDNTLITRGVVFSFSLFAISQFYTYEKGQPKNHAWNQRTLGDFEPNSVFRDKQTANVINLTLEKF</sequence>
<evidence type="ECO:0000259" key="2">
    <source>
        <dbReference type="PROSITE" id="PS50994"/>
    </source>
</evidence>
<organism evidence="3 4">
    <name type="scientific">Aedes albopictus</name>
    <name type="common">Asian tiger mosquito</name>
    <name type="synonym">Stegomyia albopicta</name>
    <dbReference type="NCBI Taxonomy" id="7160"/>
    <lineage>
        <taxon>Eukaryota</taxon>
        <taxon>Metazoa</taxon>
        <taxon>Ecdysozoa</taxon>
        <taxon>Arthropoda</taxon>
        <taxon>Hexapoda</taxon>
        <taxon>Insecta</taxon>
        <taxon>Pterygota</taxon>
        <taxon>Neoptera</taxon>
        <taxon>Endopterygota</taxon>
        <taxon>Diptera</taxon>
        <taxon>Nematocera</taxon>
        <taxon>Culicoidea</taxon>
        <taxon>Culicidae</taxon>
        <taxon>Culicinae</taxon>
        <taxon>Aedini</taxon>
        <taxon>Aedes</taxon>
        <taxon>Stegomyia</taxon>
    </lineage>
</organism>
<dbReference type="InterPro" id="IPR012337">
    <property type="entry name" value="RNaseH-like_sf"/>
</dbReference>
<dbReference type="Gene3D" id="3.30.420.10">
    <property type="entry name" value="Ribonuclease H-like superfamily/Ribonuclease H"/>
    <property type="match status" value="1"/>
</dbReference>
<dbReference type="GeneID" id="134290462"/>
<evidence type="ECO:0000313" key="3">
    <source>
        <dbReference type="EnsemblMetazoa" id="AALFPA23_004356.P5282"/>
    </source>
</evidence>
<feature type="domain" description="Integrase catalytic" evidence="2">
    <location>
        <begin position="81"/>
        <end position="275"/>
    </location>
</feature>